<keyword evidence="2" id="KW-1185">Reference proteome</keyword>
<dbReference type="AlphaFoldDB" id="A0A7K3TIE2"/>
<dbReference type="EMBL" id="WHZY01000012">
    <property type="protein sequence ID" value="NEG78878.1"/>
    <property type="molecule type" value="Genomic_DNA"/>
</dbReference>
<protein>
    <submittedName>
        <fullName evidence="1">Uncharacterized protein</fullName>
    </submittedName>
</protein>
<gene>
    <name evidence="1" type="ORF">GFD22_07830</name>
</gene>
<dbReference type="RefSeq" id="WP_152350603.1">
    <property type="nucleotide sequence ID" value="NZ_WBSN01000011.1"/>
</dbReference>
<organism evidence="1 2">
    <name type="scientific">Bifidobacterium avesanii</name>
    <dbReference type="NCBI Taxonomy" id="1798157"/>
    <lineage>
        <taxon>Bacteria</taxon>
        <taxon>Bacillati</taxon>
        <taxon>Actinomycetota</taxon>
        <taxon>Actinomycetes</taxon>
        <taxon>Bifidobacteriales</taxon>
        <taxon>Bifidobacteriaceae</taxon>
        <taxon>Bifidobacterium</taxon>
    </lineage>
</organism>
<sequence>MAALLQGFSEINLTVPPLKTVMTVTETAIRFNKATAEALDYPAYAKVLINERTRRIAVTPCEKDDPNAVKFSKPEGKQTTSVSIKTPLVLEAVLRYFPLDKAPEGEVSYKSVEGNDYPREKAVIFAVDEAVAGTMKHRGRRKASAAEDASTEE</sequence>
<dbReference type="Proteomes" id="UP000469763">
    <property type="component" value="Unassembled WGS sequence"/>
</dbReference>
<dbReference type="OrthoDB" id="3239557at2"/>
<comment type="caution">
    <text evidence="1">The sequence shown here is derived from an EMBL/GenBank/DDBJ whole genome shotgun (WGS) entry which is preliminary data.</text>
</comment>
<proteinExistence type="predicted"/>
<name>A0A7K3TIE2_9BIFI</name>
<evidence type="ECO:0000313" key="2">
    <source>
        <dbReference type="Proteomes" id="UP000469763"/>
    </source>
</evidence>
<reference evidence="1 2" key="1">
    <citation type="submission" date="2019-10" db="EMBL/GenBank/DDBJ databases">
        <title>Bifidobacterium from non-human primates.</title>
        <authorList>
            <person name="Modesto M."/>
        </authorList>
    </citation>
    <scope>NUCLEOTIDE SEQUENCE [LARGE SCALE GENOMIC DNA]</scope>
    <source>
        <strain evidence="1 2">TREC</strain>
    </source>
</reference>
<evidence type="ECO:0000313" key="1">
    <source>
        <dbReference type="EMBL" id="NEG78878.1"/>
    </source>
</evidence>
<accession>A0A7K3TIE2</accession>